<dbReference type="EMBL" id="CP041242">
    <property type="protein sequence ID" value="QDH70006.1"/>
    <property type="molecule type" value="Genomic_DNA"/>
</dbReference>
<sequence>MIGNRLWFWFAGGLLCLTLALPGCSRQPPEQALRAAIDELRQAIESRDARSLDNRLADDFIGPDGMDGEGAARTARLMFLRYRNVGVTLGPADVSINDRHATVRVEAMLTGGQGRVLPDAVRVYEVESGWRLDGDKWVLTSIRWEDGR</sequence>
<evidence type="ECO:0000313" key="1">
    <source>
        <dbReference type="EMBL" id="QDH70006.1"/>
    </source>
</evidence>
<dbReference type="SUPFAM" id="SSF54427">
    <property type="entry name" value="NTF2-like"/>
    <property type="match status" value="1"/>
</dbReference>
<organism evidence="1 2">
    <name type="scientific">Marilutibacter alkalisoli</name>
    <dbReference type="NCBI Taxonomy" id="2591633"/>
    <lineage>
        <taxon>Bacteria</taxon>
        <taxon>Pseudomonadati</taxon>
        <taxon>Pseudomonadota</taxon>
        <taxon>Gammaproteobacteria</taxon>
        <taxon>Lysobacterales</taxon>
        <taxon>Lysobacteraceae</taxon>
        <taxon>Marilutibacter</taxon>
    </lineage>
</organism>
<dbReference type="Gene3D" id="3.10.450.50">
    <property type="match status" value="1"/>
</dbReference>
<dbReference type="InterPro" id="IPR032710">
    <property type="entry name" value="NTF2-like_dom_sf"/>
</dbReference>
<dbReference type="AlphaFoldDB" id="A0A514BRK5"/>
<protein>
    <submittedName>
        <fullName evidence="1">Nuclear transport factor 2 family protein</fullName>
    </submittedName>
</protein>
<keyword evidence="2" id="KW-1185">Reference proteome</keyword>
<gene>
    <name evidence="1" type="ORF">FKV23_07785</name>
</gene>
<evidence type="ECO:0000313" key="2">
    <source>
        <dbReference type="Proteomes" id="UP000317199"/>
    </source>
</evidence>
<proteinExistence type="predicted"/>
<accession>A0A514BRK5</accession>
<dbReference type="RefSeq" id="WP_141623344.1">
    <property type="nucleotide sequence ID" value="NZ_CP041242.1"/>
</dbReference>
<reference evidence="1 2" key="1">
    <citation type="submission" date="2019-06" db="EMBL/GenBank/DDBJ databases">
        <title>Lysobacter alkalisoli sp. nov. isolated from saline-alkali soil.</title>
        <authorList>
            <person name="Sun J.-Q."/>
            <person name="Xu L."/>
        </authorList>
    </citation>
    <scope>NUCLEOTIDE SEQUENCE [LARGE SCALE GENOMIC DNA]</scope>
    <source>
        <strain evidence="1 2">SJ-36</strain>
    </source>
</reference>
<dbReference type="OrthoDB" id="5801455at2"/>
<dbReference type="KEGG" id="lyj:FKV23_07785"/>
<dbReference type="Proteomes" id="UP000317199">
    <property type="component" value="Chromosome"/>
</dbReference>
<name>A0A514BRK5_9GAMM</name>